<evidence type="ECO:0000313" key="7">
    <source>
        <dbReference type="EMBL" id="OCX75752.1"/>
    </source>
</evidence>
<comment type="caution">
    <text evidence="7">The sequence shown here is derived from an EMBL/GenBank/DDBJ whole genome shotgun (WGS) entry which is preliminary data.</text>
</comment>
<dbReference type="Proteomes" id="UP000095008">
    <property type="component" value="Unassembled WGS sequence"/>
</dbReference>
<dbReference type="InterPro" id="IPR042175">
    <property type="entry name" value="Cell/Rod_MreC_2"/>
</dbReference>
<comment type="function">
    <text evidence="5">Involved in formation and maintenance of cell shape.</text>
</comment>
<dbReference type="PANTHER" id="PTHR34138:SF1">
    <property type="entry name" value="CELL SHAPE-DETERMINING PROTEIN MREC"/>
    <property type="match status" value="1"/>
</dbReference>
<evidence type="ECO:0000256" key="2">
    <source>
        <dbReference type="ARBA" id="ARBA00013855"/>
    </source>
</evidence>
<evidence type="ECO:0000313" key="8">
    <source>
        <dbReference type="EMBL" id="OCX76819.1"/>
    </source>
</evidence>
<dbReference type="OrthoDB" id="9808025at2"/>
<dbReference type="Proteomes" id="UP000094893">
    <property type="component" value="Unassembled WGS sequence"/>
</dbReference>
<dbReference type="GeneID" id="60697387"/>
<gene>
    <name evidence="7" type="ORF">A6M23_01525</name>
    <name evidence="8" type="ORF">A6P07_01410</name>
</gene>
<dbReference type="GO" id="GO:0008360">
    <property type="term" value="P:regulation of cell shape"/>
    <property type="evidence" value="ECO:0007669"/>
    <property type="project" value="UniProtKB-KW"/>
</dbReference>
<evidence type="ECO:0000256" key="5">
    <source>
        <dbReference type="PIRNR" id="PIRNR038471"/>
    </source>
</evidence>
<feature type="domain" description="Rod shape-determining protein MreC beta-barrel core" evidence="6">
    <location>
        <begin position="121"/>
        <end position="267"/>
    </location>
</feature>
<accession>A0A1C2IIG7</accession>
<dbReference type="RefSeq" id="WP_010637243.1">
    <property type="nucleotide sequence ID" value="NZ_DAIAWO010000135.1"/>
</dbReference>
<organism evidence="7 10">
    <name type="scientific">Acidithiobacillus thiooxidans</name>
    <name type="common">Thiobacillus thiooxidans</name>
    <dbReference type="NCBI Taxonomy" id="930"/>
    <lineage>
        <taxon>Bacteria</taxon>
        <taxon>Pseudomonadati</taxon>
        <taxon>Pseudomonadota</taxon>
        <taxon>Acidithiobacillia</taxon>
        <taxon>Acidithiobacillales</taxon>
        <taxon>Acidithiobacillaceae</taxon>
        <taxon>Acidithiobacillus</taxon>
    </lineage>
</organism>
<dbReference type="NCBIfam" id="TIGR00219">
    <property type="entry name" value="mreC"/>
    <property type="match status" value="1"/>
</dbReference>
<evidence type="ECO:0000256" key="3">
    <source>
        <dbReference type="ARBA" id="ARBA00022960"/>
    </source>
</evidence>
<dbReference type="eggNOG" id="COG1792">
    <property type="taxonomic scope" value="Bacteria"/>
</dbReference>
<evidence type="ECO:0000313" key="10">
    <source>
        <dbReference type="Proteomes" id="UP000095008"/>
    </source>
</evidence>
<sequence length="279" mass="30312">MPALFFPRRYPPLLRVAAFVLLSIVIAALSEKHPNMLNWSGNLTYPIHWLDLQATENWRKVSEYLQDRRSLLAENAQMREKLKTLEPKLLENEILHNENRQLLALLDSFPQPPGKMAVAQVIAENFSPGSQLITVNLGSRNGVQVGQPVLAAGGVAGQVIHVADLSAQIALISDLDSSIPAQLAGTNLPLLVNGKGNIHWLSVPFQPRNTPLKAGDQLVTSGLGGRFPSGLHIGTISRVIHNGDEPFAQISVQPSVPLGQLTTVLILLNNNTTSRPSKP</sequence>
<dbReference type="Gene3D" id="2.40.10.340">
    <property type="entry name" value="Rod shape-determining protein MreC, domain 1"/>
    <property type="match status" value="1"/>
</dbReference>
<keyword evidence="3 5" id="KW-0133">Cell shape</keyword>
<comment type="similarity">
    <text evidence="1 5">Belongs to the MreC family.</text>
</comment>
<evidence type="ECO:0000256" key="1">
    <source>
        <dbReference type="ARBA" id="ARBA00009369"/>
    </source>
</evidence>
<evidence type="ECO:0000313" key="9">
    <source>
        <dbReference type="Proteomes" id="UP000094893"/>
    </source>
</evidence>
<dbReference type="InterPro" id="IPR042177">
    <property type="entry name" value="Cell/Rod_1"/>
</dbReference>
<dbReference type="AlphaFoldDB" id="A0A1C2IIG7"/>
<protein>
    <recommendedName>
        <fullName evidence="2 5">Cell shape-determining protein MreC</fullName>
    </recommendedName>
    <alternativeName>
        <fullName evidence="4 5">Cell shape protein MreC</fullName>
    </alternativeName>
</protein>
<dbReference type="PANTHER" id="PTHR34138">
    <property type="entry name" value="CELL SHAPE-DETERMINING PROTEIN MREC"/>
    <property type="match status" value="1"/>
</dbReference>
<dbReference type="EMBL" id="LWRY01000010">
    <property type="protein sequence ID" value="OCX75752.1"/>
    <property type="molecule type" value="Genomic_DNA"/>
</dbReference>
<reference evidence="7 9" key="1">
    <citation type="journal article" date="2016" name="Int. J. Mol. Sci.">
        <title>Comparative genomics of the extreme acidophile Acidithiobacillus thiooxidans reveals intraspecific divergence and niche adaptation.</title>
        <authorList>
            <person name="Zhang X."/>
            <person name="Feng X."/>
            <person name="Tao J."/>
            <person name="Ma L."/>
            <person name="Xiao Y."/>
            <person name="Liang Y."/>
            <person name="Liu X."/>
            <person name="Yin H."/>
        </authorList>
    </citation>
    <scope>NUCLEOTIDE SEQUENCE [LARGE SCALE GENOMIC DNA]</scope>
    <source>
        <strain evidence="8 9">A02</strain>
        <strain evidence="7">DXS-W</strain>
    </source>
</reference>
<dbReference type="Gene3D" id="2.40.10.350">
    <property type="entry name" value="Rod shape-determining protein MreC, domain 2"/>
    <property type="match status" value="1"/>
</dbReference>
<dbReference type="GO" id="GO:0005886">
    <property type="term" value="C:plasma membrane"/>
    <property type="evidence" value="ECO:0007669"/>
    <property type="project" value="TreeGrafter"/>
</dbReference>
<dbReference type="InterPro" id="IPR007221">
    <property type="entry name" value="MreC"/>
</dbReference>
<dbReference type="Pfam" id="PF04085">
    <property type="entry name" value="MreC"/>
    <property type="match status" value="1"/>
</dbReference>
<evidence type="ECO:0000259" key="6">
    <source>
        <dbReference type="Pfam" id="PF04085"/>
    </source>
</evidence>
<dbReference type="PIRSF" id="PIRSF038471">
    <property type="entry name" value="MreC"/>
    <property type="match status" value="1"/>
</dbReference>
<name>A0A1C2IIG7_ACITH</name>
<proteinExistence type="inferred from homology"/>
<dbReference type="InterPro" id="IPR055342">
    <property type="entry name" value="MreC_beta-barrel_core"/>
</dbReference>
<evidence type="ECO:0000256" key="4">
    <source>
        <dbReference type="ARBA" id="ARBA00032089"/>
    </source>
</evidence>
<keyword evidence="10" id="KW-1185">Reference proteome</keyword>
<dbReference type="EMBL" id="LWSA01000017">
    <property type="protein sequence ID" value="OCX76819.1"/>
    <property type="molecule type" value="Genomic_DNA"/>
</dbReference>